<dbReference type="PROSITE" id="PS50977">
    <property type="entry name" value="HTH_TETR_2"/>
    <property type="match status" value="1"/>
</dbReference>
<evidence type="ECO:0000259" key="3">
    <source>
        <dbReference type="PROSITE" id="PS50977"/>
    </source>
</evidence>
<evidence type="ECO:0000313" key="4">
    <source>
        <dbReference type="EMBL" id="TLD02272.1"/>
    </source>
</evidence>
<evidence type="ECO:0000313" key="5">
    <source>
        <dbReference type="Proteomes" id="UP000306509"/>
    </source>
</evidence>
<dbReference type="InterPro" id="IPR009057">
    <property type="entry name" value="Homeodomain-like_sf"/>
</dbReference>
<dbReference type="OrthoDB" id="9814200at2"/>
<evidence type="ECO:0000256" key="1">
    <source>
        <dbReference type="ARBA" id="ARBA00023125"/>
    </source>
</evidence>
<dbReference type="Gene3D" id="1.10.357.10">
    <property type="entry name" value="Tetracycline Repressor, domain 2"/>
    <property type="match status" value="1"/>
</dbReference>
<evidence type="ECO:0000256" key="2">
    <source>
        <dbReference type="PROSITE-ProRule" id="PRU00335"/>
    </source>
</evidence>
<reference evidence="4 5" key="1">
    <citation type="journal article" date="2019" name="Anaerobe">
        <title>Detection of Robinsoniella peoriensis in multiple bone samples of a trauma patient.</title>
        <authorList>
            <person name="Schrottner P."/>
            <person name="Hartwich K."/>
            <person name="Bunk B."/>
            <person name="Schober I."/>
            <person name="Helbig S."/>
            <person name="Rudolph W.W."/>
            <person name="Gunzer F."/>
        </authorList>
    </citation>
    <scope>NUCLEOTIDE SEQUENCE [LARGE SCALE GENOMIC DNA]</scope>
    <source>
        <strain evidence="4 5">DSM 106044</strain>
    </source>
</reference>
<dbReference type="STRING" id="180332.GCA_000797495_01996"/>
<dbReference type="AlphaFoldDB" id="A0A4U8QB54"/>
<keyword evidence="1 2" id="KW-0238">DNA-binding</keyword>
<dbReference type="InterPro" id="IPR050624">
    <property type="entry name" value="HTH-type_Tx_Regulator"/>
</dbReference>
<dbReference type="GO" id="GO:0003677">
    <property type="term" value="F:DNA binding"/>
    <property type="evidence" value="ECO:0007669"/>
    <property type="project" value="UniProtKB-UniRule"/>
</dbReference>
<dbReference type="Pfam" id="PF00440">
    <property type="entry name" value="TetR_N"/>
    <property type="match status" value="1"/>
</dbReference>
<dbReference type="Proteomes" id="UP000306509">
    <property type="component" value="Unassembled WGS sequence"/>
</dbReference>
<dbReference type="RefSeq" id="WP_027296707.1">
    <property type="nucleotide sequence ID" value="NZ_CABMJZ010000070.1"/>
</dbReference>
<keyword evidence="5" id="KW-1185">Reference proteome</keyword>
<dbReference type="EMBL" id="QGQD01000019">
    <property type="protein sequence ID" value="TLD02272.1"/>
    <property type="molecule type" value="Genomic_DNA"/>
</dbReference>
<dbReference type="InterPro" id="IPR001647">
    <property type="entry name" value="HTH_TetR"/>
</dbReference>
<gene>
    <name evidence="4" type="primary">kstR2_2</name>
    <name evidence="4" type="ORF">DSM106044_00839</name>
</gene>
<sequence>MARNKYPEITENRILELSMKLFIEKGYEQTTLQDVADAMGMTRGAIYHHFKNKEQMVDAVTTYMFHKAVPFETIKEDTSLTALEKLRKIVLCSVSSEDQVNTFLALSKTFLDNPKLVAAYLNSVKENAEGIFLEFIKEGMSDGSVQAENPKIVAELLSVLMEIWLCPFIFMENREDFRIKLRYAANILNSVGLPIIDDELLTVFEKLETIFPER</sequence>
<feature type="DNA-binding region" description="H-T-H motif" evidence="2">
    <location>
        <begin position="31"/>
        <end position="50"/>
    </location>
</feature>
<proteinExistence type="predicted"/>
<dbReference type="PANTHER" id="PTHR43479">
    <property type="entry name" value="ACREF/ENVCD OPERON REPRESSOR-RELATED"/>
    <property type="match status" value="1"/>
</dbReference>
<protein>
    <submittedName>
        <fullName evidence="4">HTH-type transcriptional repressor KstR2</fullName>
    </submittedName>
</protein>
<name>A0A4U8QB54_9FIRM</name>
<dbReference type="PANTHER" id="PTHR43479:SF11">
    <property type="entry name" value="ACREF_ENVCD OPERON REPRESSOR-RELATED"/>
    <property type="match status" value="1"/>
</dbReference>
<organism evidence="4 5">
    <name type="scientific">Robinsoniella peoriensis</name>
    <dbReference type="NCBI Taxonomy" id="180332"/>
    <lineage>
        <taxon>Bacteria</taxon>
        <taxon>Bacillati</taxon>
        <taxon>Bacillota</taxon>
        <taxon>Clostridia</taxon>
        <taxon>Lachnospirales</taxon>
        <taxon>Lachnospiraceae</taxon>
        <taxon>Robinsoniella</taxon>
    </lineage>
</organism>
<dbReference type="PRINTS" id="PR00455">
    <property type="entry name" value="HTHTETR"/>
</dbReference>
<accession>A0A4U8QB54</accession>
<dbReference type="SUPFAM" id="SSF46689">
    <property type="entry name" value="Homeodomain-like"/>
    <property type="match status" value="1"/>
</dbReference>
<feature type="domain" description="HTH tetR-type" evidence="3">
    <location>
        <begin position="8"/>
        <end position="68"/>
    </location>
</feature>
<comment type="caution">
    <text evidence="4">The sequence shown here is derived from an EMBL/GenBank/DDBJ whole genome shotgun (WGS) entry which is preliminary data.</text>
</comment>